<evidence type="ECO:0000313" key="3">
    <source>
        <dbReference type="EMBL" id="KAG5264185.1"/>
    </source>
</evidence>
<feature type="domain" description="Integrase zinc-binding" evidence="2">
    <location>
        <begin position="14"/>
        <end position="64"/>
    </location>
</feature>
<dbReference type="Pfam" id="PF17921">
    <property type="entry name" value="Integrase_H2C2"/>
    <property type="match status" value="1"/>
</dbReference>
<protein>
    <recommendedName>
        <fullName evidence="1">Gypsy retrotransposon integrase-like protein 1</fullName>
    </recommendedName>
</protein>
<comment type="caution">
    <text evidence="3">The sequence shown here is derived from an EMBL/GenBank/DDBJ whole genome shotgun (WGS) entry which is preliminary data.</text>
</comment>
<keyword evidence="4" id="KW-1185">Reference proteome</keyword>
<dbReference type="EMBL" id="JADWDJ010000021">
    <property type="protein sequence ID" value="KAG5264185.1"/>
    <property type="molecule type" value="Genomic_DNA"/>
</dbReference>
<dbReference type="PANTHER" id="PTHR37984">
    <property type="entry name" value="PROTEIN CBG26694"/>
    <property type="match status" value="1"/>
</dbReference>
<evidence type="ECO:0000259" key="2">
    <source>
        <dbReference type="Pfam" id="PF17921"/>
    </source>
</evidence>
<reference evidence="3" key="1">
    <citation type="submission" date="2020-10" db="EMBL/GenBank/DDBJ databases">
        <title>Chromosome-scale genome assembly of the Allis shad, Alosa alosa.</title>
        <authorList>
            <person name="Margot Z."/>
            <person name="Christophe K."/>
            <person name="Cabau C."/>
            <person name="Louis A."/>
            <person name="Berthelot C."/>
            <person name="Parey E."/>
            <person name="Roest Crollius H."/>
            <person name="Montfort J."/>
            <person name="Robinson-Rechavi M."/>
            <person name="Bucao C."/>
            <person name="Bouchez O."/>
            <person name="Gislard M."/>
            <person name="Lluch J."/>
            <person name="Milhes M."/>
            <person name="Lampietro C."/>
            <person name="Lopez Roques C."/>
            <person name="Donnadieu C."/>
            <person name="Braasch I."/>
            <person name="Desvignes T."/>
            <person name="Postlethwait J."/>
            <person name="Bobe J."/>
            <person name="Guiguen Y."/>
        </authorList>
    </citation>
    <scope>NUCLEOTIDE SEQUENCE</scope>
    <source>
        <strain evidence="3">M-15738</strain>
        <tissue evidence="3">Blood</tissue>
    </source>
</reference>
<dbReference type="AlphaFoldDB" id="A0AAV6FSL6"/>
<name>A0AAV6FSL6_9TELE</name>
<dbReference type="Proteomes" id="UP000823561">
    <property type="component" value="Chromosome 21"/>
</dbReference>
<gene>
    <name evidence="3" type="ORF">AALO_G00273110</name>
</gene>
<accession>A0AAV6FSL6</accession>
<dbReference type="Gene3D" id="1.10.340.70">
    <property type="match status" value="1"/>
</dbReference>
<dbReference type="InterPro" id="IPR050951">
    <property type="entry name" value="Retrovirus_Pol_polyprotein"/>
</dbReference>
<dbReference type="PANTHER" id="PTHR37984:SF5">
    <property type="entry name" value="PROTEIN NYNRIN-LIKE"/>
    <property type="match status" value="1"/>
</dbReference>
<evidence type="ECO:0000313" key="4">
    <source>
        <dbReference type="Proteomes" id="UP000823561"/>
    </source>
</evidence>
<dbReference type="InterPro" id="IPR041588">
    <property type="entry name" value="Integrase_H2C2"/>
</dbReference>
<organism evidence="3 4">
    <name type="scientific">Alosa alosa</name>
    <name type="common">allis shad</name>
    <dbReference type="NCBI Taxonomy" id="278164"/>
    <lineage>
        <taxon>Eukaryota</taxon>
        <taxon>Metazoa</taxon>
        <taxon>Chordata</taxon>
        <taxon>Craniata</taxon>
        <taxon>Vertebrata</taxon>
        <taxon>Euteleostomi</taxon>
        <taxon>Actinopterygii</taxon>
        <taxon>Neopterygii</taxon>
        <taxon>Teleostei</taxon>
        <taxon>Clupei</taxon>
        <taxon>Clupeiformes</taxon>
        <taxon>Clupeoidei</taxon>
        <taxon>Clupeidae</taxon>
        <taxon>Alosa</taxon>
    </lineage>
</organism>
<proteinExistence type="predicted"/>
<evidence type="ECO:0000256" key="1">
    <source>
        <dbReference type="ARBA" id="ARBA00039658"/>
    </source>
</evidence>
<sequence length="106" mass="12531">MGRDGLSRRVITSEEEKTAILAEVHAGHFGRARMEGKIKQRFYWPNIREDVENWISTCMSYQQFEKVKTQTPELKPIKPVAPWHMIGRTKTMFDVTFTEWPENIYV</sequence>